<feature type="domain" description="YCII-related" evidence="2">
    <location>
        <begin position="1"/>
        <end position="86"/>
    </location>
</feature>
<gene>
    <name evidence="3" type="ORF">P2G67_01615</name>
</gene>
<dbReference type="Proteomes" id="UP001215503">
    <property type="component" value="Unassembled WGS sequence"/>
</dbReference>
<keyword evidence="4" id="KW-1185">Reference proteome</keyword>
<reference evidence="3 4" key="1">
    <citation type="submission" date="2023-03" db="EMBL/GenBank/DDBJ databases">
        <title>Fodinicurvata sp. CAU 1616 isolated from sea sendiment.</title>
        <authorList>
            <person name="Kim W."/>
        </authorList>
    </citation>
    <scope>NUCLEOTIDE SEQUENCE [LARGE SCALE GENOMIC DNA]</scope>
    <source>
        <strain evidence="3 4">CAU 1616</strain>
    </source>
</reference>
<dbReference type="RefSeq" id="WP_275819349.1">
    <property type="nucleotide sequence ID" value="NZ_JARHUD010000001.1"/>
</dbReference>
<evidence type="ECO:0000256" key="1">
    <source>
        <dbReference type="ARBA" id="ARBA00007689"/>
    </source>
</evidence>
<name>A0ABT5YIA8_9PROT</name>
<dbReference type="PANTHER" id="PTHR33606">
    <property type="entry name" value="PROTEIN YCII"/>
    <property type="match status" value="1"/>
</dbReference>
<comment type="caution">
    <text evidence="3">The sequence shown here is derived from an EMBL/GenBank/DDBJ whole genome shotgun (WGS) entry which is preliminary data.</text>
</comment>
<dbReference type="EMBL" id="JARHUD010000001">
    <property type="protein sequence ID" value="MDF2094670.1"/>
    <property type="molecule type" value="Genomic_DNA"/>
</dbReference>
<dbReference type="PANTHER" id="PTHR33606:SF3">
    <property type="entry name" value="PROTEIN YCII"/>
    <property type="match status" value="1"/>
</dbReference>
<evidence type="ECO:0000259" key="2">
    <source>
        <dbReference type="Pfam" id="PF03795"/>
    </source>
</evidence>
<proteinExistence type="inferred from homology"/>
<dbReference type="Gene3D" id="3.30.70.1060">
    <property type="entry name" value="Dimeric alpha+beta barrel"/>
    <property type="match status" value="1"/>
</dbReference>
<dbReference type="SUPFAM" id="SSF54909">
    <property type="entry name" value="Dimeric alpha+beta barrel"/>
    <property type="match status" value="1"/>
</dbReference>
<sequence>MLFALICHDKPNQLELRMQHRPDHLAYLEAHADQLVYAGPLLDEDESAPAGSLLVLDVPDRGSAEAFASGDPYARAGLFREVSILPTRQVFPKA</sequence>
<comment type="similarity">
    <text evidence="1">Belongs to the YciI family.</text>
</comment>
<dbReference type="Pfam" id="PF03795">
    <property type="entry name" value="YCII"/>
    <property type="match status" value="1"/>
</dbReference>
<evidence type="ECO:0000313" key="4">
    <source>
        <dbReference type="Proteomes" id="UP001215503"/>
    </source>
</evidence>
<organism evidence="3 4">
    <name type="scientific">Aquibaculum arenosum</name>
    <dbReference type="NCBI Taxonomy" id="3032591"/>
    <lineage>
        <taxon>Bacteria</taxon>
        <taxon>Pseudomonadati</taxon>
        <taxon>Pseudomonadota</taxon>
        <taxon>Alphaproteobacteria</taxon>
        <taxon>Rhodospirillales</taxon>
        <taxon>Rhodovibrionaceae</taxon>
        <taxon>Aquibaculum</taxon>
    </lineage>
</organism>
<evidence type="ECO:0000313" key="3">
    <source>
        <dbReference type="EMBL" id="MDF2094670.1"/>
    </source>
</evidence>
<dbReference type="InterPro" id="IPR005545">
    <property type="entry name" value="YCII"/>
</dbReference>
<accession>A0ABT5YIA8</accession>
<dbReference type="InterPro" id="IPR051807">
    <property type="entry name" value="Sec-metab_biosynth-assoc"/>
</dbReference>
<dbReference type="InterPro" id="IPR011008">
    <property type="entry name" value="Dimeric_a/b-barrel"/>
</dbReference>
<protein>
    <submittedName>
        <fullName evidence="3">YciI family protein</fullName>
    </submittedName>
</protein>